<dbReference type="PANTHER" id="PTHR12920:SF4">
    <property type="entry name" value="GEO03726P1"/>
    <property type="match status" value="1"/>
</dbReference>
<organism evidence="11 12">
    <name type="scientific">Mesorhabditis spiculigera</name>
    <dbReference type="NCBI Taxonomy" id="96644"/>
    <lineage>
        <taxon>Eukaryota</taxon>
        <taxon>Metazoa</taxon>
        <taxon>Ecdysozoa</taxon>
        <taxon>Nematoda</taxon>
        <taxon>Chromadorea</taxon>
        <taxon>Rhabditida</taxon>
        <taxon>Rhabditina</taxon>
        <taxon>Rhabditomorpha</taxon>
        <taxon>Rhabditoidea</taxon>
        <taxon>Rhabditidae</taxon>
        <taxon>Mesorhabditinae</taxon>
        <taxon>Mesorhabditis</taxon>
    </lineage>
</organism>
<dbReference type="InterPro" id="IPR033774">
    <property type="entry name" value="YAF2_RYBP"/>
</dbReference>
<keyword evidence="12" id="KW-1185">Reference proteome</keyword>
<comment type="subcellular location">
    <subcellularLocation>
        <location evidence="1">Nucleus</location>
    </subcellularLocation>
</comment>
<sequence length="247" mass="27989">MRRFLCVLMFICLAQLCLVQVANAAPGMAMTRIQEVFRSLGANKEGRPKKYFLEPIYGVEDAGCRFHVSKMSGKKKKAAKSVSPVEEEVGSQWECSVCTYINRFEAFKCEMCDTRKGTSTRKPRLNENVVETQKVVENFIIQQQHIPKIAKRKLSDVAGTDQPGCSRLPPLPEVPELHFPMLDTALDPPLPKRKHIPLPDHLIDRNKFIQVEVVVNNVKALITEFRPRNPPPLSWFQSDNPPPDPAQ</sequence>
<keyword evidence="7" id="KW-0539">Nucleus</keyword>
<dbReference type="Proteomes" id="UP001177023">
    <property type="component" value="Unassembled WGS sequence"/>
</dbReference>
<feature type="chain" id="PRO_5041280080" description="RanBP2-type domain-containing protein" evidence="9">
    <location>
        <begin position="25"/>
        <end position="247"/>
    </location>
</feature>
<keyword evidence="3 8" id="KW-0863">Zinc-finger</keyword>
<evidence type="ECO:0000256" key="3">
    <source>
        <dbReference type="ARBA" id="ARBA00022771"/>
    </source>
</evidence>
<dbReference type="Gene3D" id="4.10.1060.10">
    <property type="entry name" value="Zinc finger, RanBP2-type"/>
    <property type="match status" value="1"/>
</dbReference>
<reference evidence="11" key="1">
    <citation type="submission" date="2023-06" db="EMBL/GenBank/DDBJ databases">
        <authorList>
            <person name="Delattre M."/>
        </authorList>
    </citation>
    <scope>NUCLEOTIDE SEQUENCE</scope>
    <source>
        <strain evidence="11">AF72</strain>
    </source>
</reference>
<evidence type="ECO:0000256" key="1">
    <source>
        <dbReference type="ARBA" id="ARBA00004123"/>
    </source>
</evidence>
<dbReference type="GO" id="GO:0003712">
    <property type="term" value="F:transcription coregulator activity"/>
    <property type="evidence" value="ECO:0007669"/>
    <property type="project" value="TreeGrafter"/>
</dbReference>
<keyword evidence="5" id="KW-0805">Transcription regulation</keyword>
<dbReference type="Pfam" id="PF00641">
    <property type="entry name" value="Zn_ribbon_RanBP"/>
    <property type="match status" value="1"/>
</dbReference>
<evidence type="ECO:0000256" key="7">
    <source>
        <dbReference type="ARBA" id="ARBA00023242"/>
    </source>
</evidence>
<protein>
    <recommendedName>
        <fullName evidence="10">RanBP2-type domain-containing protein</fullName>
    </recommendedName>
</protein>
<evidence type="ECO:0000313" key="12">
    <source>
        <dbReference type="Proteomes" id="UP001177023"/>
    </source>
</evidence>
<dbReference type="SMART" id="SM00547">
    <property type="entry name" value="ZnF_RBZ"/>
    <property type="match status" value="1"/>
</dbReference>
<gene>
    <name evidence="11" type="ORF">MSPICULIGERA_LOCUS21192</name>
</gene>
<dbReference type="GO" id="GO:0003677">
    <property type="term" value="F:DNA binding"/>
    <property type="evidence" value="ECO:0007669"/>
    <property type="project" value="TreeGrafter"/>
</dbReference>
<keyword evidence="9" id="KW-0732">Signal</keyword>
<evidence type="ECO:0000256" key="2">
    <source>
        <dbReference type="ARBA" id="ARBA00022723"/>
    </source>
</evidence>
<keyword evidence="6" id="KW-0804">Transcription</keyword>
<evidence type="ECO:0000256" key="8">
    <source>
        <dbReference type="PROSITE-ProRule" id="PRU00322"/>
    </source>
</evidence>
<dbReference type="PROSITE" id="PS01358">
    <property type="entry name" value="ZF_RANBP2_1"/>
    <property type="match status" value="1"/>
</dbReference>
<dbReference type="InterPro" id="IPR036443">
    <property type="entry name" value="Znf_RanBP2_sf"/>
</dbReference>
<dbReference type="InterPro" id="IPR039958">
    <property type="entry name" value="RYBP/YAF2"/>
</dbReference>
<dbReference type="InterPro" id="IPR001876">
    <property type="entry name" value="Znf_RanBP2"/>
</dbReference>
<comment type="caution">
    <text evidence="11">The sequence shown here is derived from an EMBL/GenBank/DDBJ whole genome shotgun (WGS) entry which is preliminary data.</text>
</comment>
<dbReference type="PANTHER" id="PTHR12920">
    <property type="entry name" value="RYBP AND YAF2-RELATED"/>
    <property type="match status" value="1"/>
</dbReference>
<dbReference type="GO" id="GO:0005634">
    <property type="term" value="C:nucleus"/>
    <property type="evidence" value="ECO:0007669"/>
    <property type="project" value="UniProtKB-SubCell"/>
</dbReference>
<dbReference type="GO" id="GO:0045893">
    <property type="term" value="P:positive regulation of DNA-templated transcription"/>
    <property type="evidence" value="ECO:0007669"/>
    <property type="project" value="InterPro"/>
</dbReference>
<evidence type="ECO:0000256" key="5">
    <source>
        <dbReference type="ARBA" id="ARBA00023015"/>
    </source>
</evidence>
<feature type="domain" description="RanBP2-type" evidence="10">
    <location>
        <begin position="88"/>
        <end position="118"/>
    </location>
</feature>
<feature type="non-terminal residue" evidence="11">
    <location>
        <position position="247"/>
    </location>
</feature>
<accession>A0AA36DB63</accession>
<feature type="signal peptide" evidence="9">
    <location>
        <begin position="1"/>
        <end position="24"/>
    </location>
</feature>
<evidence type="ECO:0000256" key="4">
    <source>
        <dbReference type="ARBA" id="ARBA00022833"/>
    </source>
</evidence>
<dbReference type="PROSITE" id="PS50199">
    <property type="entry name" value="ZF_RANBP2_2"/>
    <property type="match status" value="1"/>
</dbReference>
<proteinExistence type="predicted"/>
<keyword evidence="4" id="KW-0862">Zinc</keyword>
<dbReference type="AlphaFoldDB" id="A0AA36DB63"/>
<dbReference type="SUPFAM" id="SSF90209">
    <property type="entry name" value="Ran binding protein zinc finger-like"/>
    <property type="match status" value="1"/>
</dbReference>
<dbReference type="EMBL" id="CATQJA010002665">
    <property type="protein sequence ID" value="CAJ0583078.1"/>
    <property type="molecule type" value="Genomic_DNA"/>
</dbReference>
<evidence type="ECO:0000256" key="9">
    <source>
        <dbReference type="SAM" id="SignalP"/>
    </source>
</evidence>
<dbReference type="Pfam" id="PF17219">
    <property type="entry name" value="YAF2_RYBP"/>
    <property type="match status" value="1"/>
</dbReference>
<evidence type="ECO:0000256" key="6">
    <source>
        <dbReference type="ARBA" id="ARBA00023163"/>
    </source>
</evidence>
<dbReference type="GO" id="GO:0008270">
    <property type="term" value="F:zinc ion binding"/>
    <property type="evidence" value="ECO:0007669"/>
    <property type="project" value="UniProtKB-KW"/>
</dbReference>
<keyword evidence="2" id="KW-0479">Metal-binding</keyword>
<evidence type="ECO:0000259" key="10">
    <source>
        <dbReference type="PROSITE" id="PS50199"/>
    </source>
</evidence>
<evidence type="ECO:0000313" key="11">
    <source>
        <dbReference type="EMBL" id="CAJ0583078.1"/>
    </source>
</evidence>
<name>A0AA36DB63_9BILA</name>